<comment type="subcellular location">
    <subcellularLocation>
        <location evidence="1">Cell outer membrane</location>
    </subcellularLocation>
</comment>
<evidence type="ECO:0000256" key="1">
    <source>
        <dbReference type="ARBA" id="ARBA00004442"/>
    </source>
</evidence>
<dbReference type="GO" id="GO:1990281">
    <property type="term" value="C:efflux pump complex"/>
    <property type="evidence" value="ECO:0007669"/>
    <property type="project" value="TreeGrafter"/>
</dbReference>
<dbReference type="GO" id="GO:0015288">
    <property type="term" value="F:porin activity"/>
    <property type="evidence" value="ECO:0007669"/>
    <property type="project" value="TreeGrafter"/>
</dbReference>
<keyword evidence="4" id="KW-1134">Transmembrane beta strand</keyword>
<keyword evidence="6" id="KW-0472">Membrane</keyword>
<dbReference type="KEGG" id="scor:J3U87_13845"/>
<dbReference type="PANTHER" id="PTHR30026:SF20">
    <property type="entry name" value="OUTER MEMBRANE PROTEIN TOLC"/>
    <property type="match status" value="1"/>
</dbReference>
<dbReference type="Gene3D" id="1.20.1600.10">
    <property type="entry name" value="Outer membrane efflux proteins (OEP)"/>
    <property type="match status" value="1"/>
</dbReference>
<keyword evidence="3" id="KW-0813">Transport</keyword>
<keyword evidence="8" id="KW-0732">Signal</keyword>
<dbReference type="InterPro" id="IPR051906">
    <property type="entry name" value="TolC-like"/>
</dbReference>
<evidence type="ECO:0000256" key="6">
    <source>
        <dbReference type="ARBA" id="ARBA00023136"/>
    </source>
</evidence>
<evidence type="ECO:0000256" key="7">
    <source>
        <dbReference type="ARBA" id="ARBA00023237"/>
    </source>
</evidence>
<dbReference type="GO" id="GO:0015562">
    <property type="term" value="F:efflux transmembrane transporter activity"/>
    <property type="evidence" value="ECO:0007669"/>
    <property type="project" value="InterPro"/>
</dbReference>
<dbReference type="EMBL" id="CP071793">
    <property type="protein sequence ID" value="QTD53533.1"/>
    <property type="molecule type" value="Genomic_DNA"/>
</dbReference>
<dbReference type="InterPro" id="IPR003423">
    <property type="entry name" value="OMP_efflux"/>
</dbReference>
<dbReference type="SUPFAM" id="SSF56954">
    <property type="entry name" value="Outer membrane efflux proteins (OEP)"/>
    <property type="match status" value="1"/>
</dbReference>
<proteinExistence type="inferred from homology"/>
<dbReference type="Proteomes" id="UP000663929">
    <property type="component" value="Chromosome"/>
</dbReference>
<dbReference type="Pfam" id="PF02321">
    <property type="entry name" value="OEP"/>
    <property type="match status" value="2"/>
</dbReference>
<organism evidence="9 10">
    <name type="scientific">Sulfidibacter corallicola</name>
    <dbReference type="NCBI Taxonomy" id="2818388"/>
    <lineage>
        <taxon>Bacteria</taxon>
        <taxon>Pseudomonadati</taxon>
        <taxon>Acidobacteriota</taxon>
        <taxon>Holophagae</taxon>
        <taxon>Acanthopleuribacterales</taxon>
        <taxon>Acanthopleuribacteraceae</taxon>
        <taxon>Sulfidibacter</taxon>
    </lineage>
</organism>
<keyword evidence="7" id="KW-0998">Cell outer membrane</keyword>
<feature type="signal peptide" evidence="8">
    <location>
        <begin position="1"/>
        <end position="24"/>
    </location>
</feature>
<evidence type="ECO:0000256" key="8">
    <source>
        <dbReference type="SAM" id="SignalP"/>
    </source>
</evidence>
<dbReference type="Gene3D" id="3.40.50.2300">
    <property type="match status" value="2"/>
</dbReference>
<evidence type="ECO:0000256" key="3">
    <source>
        <dbReference type="ARBA" id="ARBA00022448"/>
    </source>
</evidence>
<evidence type="ECO:0000313" key="10">
    <source>
        <dbReference type="Proteomes" id="UP000663929"/>
    </source>
</evidence>
<evidence type="ECO:0000256" key="4">
    <source>
        <dbReference type="ARBA" id="ARBA00022452"/>
    </source>
</evidence>
<evidence type="ECO:0000256" key="5">
    <source>
        <dbReference type="ARBA" id="ARBA00022692"/>
    </source>
</evidence>
<dbReference type="RefSeq" id="WP_237383635.1">
    <property type="nucleotide sequence ID" value="NZ_CP071793.1"/>
</dbReference>
<protein>
    <submittedName>
        <fullName evidence="9">TolC family protein</fullName>
    </submittedName>
</protein>
<evidence type="ECO:0000313" key="9">
    <source>
        <dbReference type="EMBL" id="QTD53533.1"/>
    </source>
</evidence>
<keyword evidence="5" id="KW-0812">Transmembrane</keyword>
<dbReference type="PANTHER" id="PTHR30026">
    <property type="entry name" value="OUTER MEMBRANE PROTEIN TOLC"/>
    <property type="match status" value="1"/>
</dbReference>
<name>A0A8A4TVL7_SULCO</name>
<evidence type="ECO:0000256" key="2">
    <source>
        <dbReference type="ARBA" id="ARBA00007613"/>
    </source>
</evidence>
<comment type="similarity">
    <text evidence="2">Belongs to the outer membrane factor (OMF) (TC 1.B.17) family.</text>
</comment>
<accession>A0A8A4TVL7</accession>
<dbReference type="AlphaFoldDB" id="A0A8A4TVL7"/>
<gene>
    <name evidence="9" type="ORF">J3U87_13845</name>
</gene>
<feature type="chain" id="PRO_5035241771" evidence="8">
    <location>
        <begin position="25"/>
        <end position="810"/>
    </location>
</feature>
<reference evidence="9" key="1">
    <citation type="submission" date="2021-03" db="EMBL/GenBank/DDBJ databases">
        <title>Acanthopleuribacteraceae sp. M133.</title>
        <authorList>
            <person name="Wang G."/>
        </authorList>
    </citation>
    <scope>NUCLEOTIDE SEQUENCE</scope>
    <source>
        <strain evidence="9">M133</strain>
    </source>
</reference>
<dbReference type="GO" id="GO:0009279">
    <property type="term" value="C:cell outer membrane"/>
    <property type="evidence" value="ECO:0007669"/>
    <property type="project" value="UniProtKB-SubCell"/>
</dbReference>
<sequence>MQRSASLLKILLLVSILVVSGPLAAWQAAVAPNEGSQREKKPLTVGIVTDGDRRALPVERQFMPLLVEETTNLLEREYDVRFPESKILRSNWSVPEIRRNFQALLNDPDVDVVVCMGVLATLEACTNGPYDKPVFGPFGIDSSLPGVPFKGGSSGVKNLNYLITPGNLRQDARVIRTMKSVKRVHLVADQLFAQIIPGLTKHVSDSFAAEGMDIQLVNASDNAEQVLAQLPPTTEFVYLAPLLRFSDEERDALYQQLIRRGLPSFSLLGRKEVERGVLAGTAAASDYLRWYRRLALNIQRALMGEDPGTFSVIVHEKSRLTLNMGTAREIGWYPSWELQNSAELVNEEPRAVDRRLTMKDVVLTAIDRNPQIKALEAQVEATRQAVNQVRANRLPQLDASVTGLQVDDNTAASSFGAQPEKQTTGSVSLSQVLFSEEINSAVRAQELNLIASQSELESVKLDLAEVAANRFLNFLKARTLYHIQKDNLSRSMSHLETSQTRRNIGIGNPSEVYRWESQVARDKQTAIESQAQMHAALYALNQVMNEPAQELLLDAVEPNLMDPEMITGHGRLQPYVANALAFEKFRAFMVEVGLKNAPELARLDALIEAKRRLVVADKRAYYLPTVALQGKYDYEFDRSGAGTTGLAFPGTDLPEREDDGWNVALNVSLPLFQGGARKATLKRDTYEQLQLEMTRESAAQNIELDIRASLRQVGAAAAAIDLSRAAADAARKNMELIDDSYRKGVASALDVLDAQNAALVADQSAANSLYDFMLDLIAFQRAAANMDFFMSSAERDAFFERLKTFYEAHR</sequence>
<keyword evidence="10" id="KW-1185">Reference proteome</keyword>